<evidence type="ECO:0000256" key="13">
    <source>
        <dbReference type="SAM" id="SignalP"/>
    </source>
</evidence>
<dbReference type="Pfam" id="PF00119">
    <property type="entry name" value="ATP-synt_A"/>
    <property type="match status" value="1"/>
</dbReference>
<dbReference type="GO" id="GO:0045259">
    <property type="term" value="C:proton-transporting ATP synthase complex"/>
    <property type="evidence" value="ECO:0007669"/>
    <property type="project" value="UniProtKB-KW"/>
</dbReference>
<dbReference type="Proteomes" id="UP000191112">
    <property type="component" value="Unassembled WGS sequence"/>
</dbReference>
<reference evidence="14 15" key="1">
    <citation type="submission" date="2017-02" db="EMBL/GenBank/DDBJ databases">
        <authorList>
            <person name="Peterson S.W."/>
        </authorList>
    </citation>
    <scope>NUCLEOTIDE SEQUENCE [LARGE SCALE GENOMIC DNA]</scope>
    <source>
        <strain evidence="14 15">DSM 22323</strain>
    </source>
</reference>
<sequence length="362" mass="40199">MSFKKLLVLLHVFVLSFSFAQSHEGHETAKEEKYNPVPFIMHHIADGHYWHMWGEGESSVGFPLPVILVDNGLKVFSSAKFGHEGELVANVDGENYKLYHGKIYKTDAAGTLNIEKDEKGVEHPTNAKPLDFSITKVVAQMILAAIIIILLAFATKASYKKSAVPSGIAKFMEPIILFVRDDIALQNIGSVKYRKYVPYLVTLFLFIWILNILGLVPGAANTTGNIAFTMVMAVFTLLVVNLSGKKTYWMHMLDPLGNNMPFGGKILVYIILVPVELLGIITKPFALMIRLFANMTAGHIIIMSLIALIFIMKTYMIAPVSLGLTLFIYVLEVLVAALQAYIFTMLTALFIGSAVEEPHHDH</sequence>
<evidence type="ECO:0000256" key="8">
    <source>
        <dbReference type="ARBA" id="ARBA00023065"/>
    </source>
</evidence>
<evidence type="ECO:0000256" key="7">
    <source>
        <dbReference type="ARBA" id="ARBA00022989"/>
    </source>
</evidence>
<feature type="transmembrane region" description="Helical" evidence="11">
    <location>
        <begin position="222"/>
        <end position="242"/>
    </location>
</feature>
<feature type="chain" id="PRO_5013160134" description="ATP synthase subunit a" evidence="13">
    <location>
        <begin position="21"/>
        <end position="362"/>
    </location>
</feature>
<dbReference type="Gene3D" id="1.20.120.220">
    <property type="entry name" value="ATP synthase, F0 complex, subunit A"/>
    <property type="match status" value="1"/>
</dbReference>
<keyword evidence="13" id="KW-0732">Signal</keyword>
<keyword evidence="9 11" id="KW-0472">Membrane</keyword>
<evidence type="ECO:0000313" key="14">
    <source>
        <dbReference type="EMBL" id="SKB75918.1"/>
    </source>
</evidence>
<keyword evidence="3 11" id="KW-0813">Transport</keyword>
<dbReference type="GO" id="GO:0005886">
    <property type="term" value="C:plasma membrane"/>
    <property type="evidence" value="ECO:0007669"/>
    <property type="project" value="UniProtKB-SubCell"/>
</dbReference>
<comment type="function">
    <text evidence="11 12">Key component of the proton channel; it plays a direct role in the translocation of protons across the membrane.</text>
</comment>
<keyword evidence="10 11" id="KW-0066">ATP synthesis</keyword>
<dbReference type="OrthoDB" id="9809130at2"/>
<comment type="subcellular location">
    <subcellularLocation>
        <location evidence="11 12">Cell membrane</location>
        <topology evidence="11 12">Multi-pass membrane protein</topology>
    </subcellularLocation>
    <subcellularLocation>
        <location evidence="1">Membrane</location>
        <topology evidence="1">Multi-pass membrane protein</topology>
    </subcellularLocation>
</comment>
<feature type="transmembrane region" description="Helical" evidence="11">
    <location>
        <begin position="196"/>
        <end position="216"/>
    </location>
</feature>
<evidence type="ECO:0000256" key="2">
    <source>
        <dbReference type="ARBA" id="ARBA00006810"/>
    </source>
</evidence>
<dbReference type="EMBL" id="FUYZ01000002">
    <property type="protein sequence ID" value="SKB75918.1"/>
    <property type="molecule type" value="Genomic_DNA"/>
</dbReference>
<evidence type="ECO:0000256" key="6">
    <source>
        <dbReference type="ARBA" id="ARBA00022781"/>
    </source>
</evidence>
<comment type="similarity">
    <text evidence="2 11 12">Belongs to the ATPase A chain family.</text>
</comment>
<evidence type="ECO:0000313" key="15">
    <source>
        <dbReference type="Proteomes" id="UP000191112"/>
    </source>
</evidence>
<keyword evidence="7 11" id="KW-1133">Transmembrane helix</keyword>
<accession>A0A1T5DVR6</accession>
<keyword evidence="11" id="KW-1003">Cell membrane</keyword>
<feature type="transmembrane region" description="Helical" evidence="11">
    <location>
        <begin position="287"/>
        <end position="312"/>
    </location>
</feature>
<evidence type="ECO:0000256" key="10">
    <source>
        <dbReference type="ARBA" id="ARBA00023310"/>
    </source>
</evidence>
<dbReference type="SUPFAM" id="SSF81336">
    <property type="entry name" value="F1F0 ATP synthase subunit A"/>
    <property type="match status" value="1"/>
</dbReference>
<dbReference type="GO" id="GO:0046933">
    <property type="term" value="F:proton-transporting ATP synthase activity, rotational mechanism"/>
    <property type="evidence" value="ECO:0007669"/>
    <property type="project" value="UniProtKB-UniRule"/>
</dbReference>
<feature type="signal peptide" evidence="13">
    <location>
        <begin position="1"/>
        <end position="20"/>
    </location>
</feature>
<dbReference type="CDD" id="cd00310">
    <property type="entry name" value="ATP-synt_Fo_a_6"/>
    <property type="match status" value="1"/>
</dbReference>
<evidence type="ECO:0000256" key="1">
    <source>
        <dbReference type="ARBA" id="ARBA00004141"/>
    </source>
</evidence>
<gene>
    <name evidence="11" type="primary">atpB</name>
    <name evidence="14" type="ORF">SAMN05660477_01080</name>
</gene>
<evidence type="ECO:0000256" key="9">
    <source>
        <dbReference type="ARBA" id="ARBA00023136"/>
    </source>
</evidence>
<dbReference type="InterPro" id="IPR035908">
    <property type="entry name" value="F0_ATP_A_sf"/>
</dbReference>
<dbReference type="RefSeq" id="WP_079666347.1">
    <property type="nucleotide sequence ID" value="NZ_FUYZ01000002.1"/>
</dbReference>
<dbReference type="InterPro" id="IPR000568">
    <property type="entry name" value="ATP_synth_F0_asu"/>
</dbReference>
<protein>
    <recommendedName>
        <fullName evidence="11 12">ATP synthase subunit a</fullName>
    </recommendedName>
    <alternativeName>
        <fullName evidence="11">ATP synthase F0 sector subunit a</fullName>
    </alternativeName>
    <alternativeName>
        <fullName evidence="11">F-ATPase subunit 6</fullName>
    </alternativeName>
</protein>
<evidence type="ECO:0000256" key="12">
    <source>
        <dbReference type="RuleBase" id="RU000483"/>
    </source>
</evidence>
<evidence type="ECO:0000256" key="3">
    <source>
        <dbReference type="ARBA" id="ARBA00022448"/>
    </source>
</evidence>
<feature type="transmembrane region" description="Helical" evidence="11">
    <location>
        <begin position="324"/>
        <end position="351"/>
    </location>
</feature>
<proteinExistence type="inferred from homology"/>
<name>A0A1T5DVR6_9FLAO</name>
<keyword evidence="15" id="KW-1185">Reference proteome</keyword>
<keyword evidence="8 11" id="KW-0406">Ion transport</keyword>
<evidence type="ECO:0000256" key="11">
    <source>
        <dbReference type="HAMAP-Rule" id="MF_01393"/>
    </source>
</evidence>
<dbReference type="PANTHER" id="PTHR11410">
    <property type="entry name" value="ATP SYNTHASE SUBUNIT A"/>
    <property type="match status" value="1"/>
</dbReference>
<feature type="transmembrane region" description="Helical" evidence="11">
    <location>
        <begin position="262"/>
        <end position="281"/>
    </location>
</feature>
<dbReference type="PANTHER" id="PTHR11410:SF0">
    <property type="entry name" value="ATP SYNTHASE SUBUNIT A"/>
    <property type="match status" value="1"/>
</dbReference>
<dbReference type="InterPro" id="IPR045083">
    <property type="entry name" value="ATP_synth_F0_asu_bact/mt"/>
</dbReference>
<dbReference type="HAMAP" id="MF_01393">
    <property type="entry name" value="ATP_synth_a_bact"/>
    <property type="match status" value="1"/>
</dbReference>
<feature type="transmembrane region" description="Helical" evidence="11">
    <location>
        <begin position="137"/>
        <end position="154"/>
    </location>
</feature>
<dbReference type="STRING" id="619805.SAMN05660477_01080"/>
<dbReference type="AlphaFoldDB" id="A0A1T5DVR6"/>
<organism evidence="14 15">
    <name type="scientific">Soonwooa buanensis</name>
    <dbReference type="NCBI Taxonomy" id="619805"/>
    <lineage>
        <taxon>Bacteria</taxon>
        <taxon>Pseudomonadati</taxon>
        <taxon>Bacteroidota</taxon>
        <taxon>Flavobacteriia</taxon>
        <taxon>Flavobacteriales</taxon>
        <taxon>Weeksellaceae</taxon>
        <taxon>Chryseobacterium group</taxon>
        <taxon>Soonwooa</taxon>
    </lineage>
</organism>
<keyword evidence="4 11" id="KW-0138">CF(0)</keyword>
<dbReference type="NCBIfam" id="TIGR01131">
    <property type="entry name" value="ATP_synt_6_or_A"/>
    <property type="match status" value="1"/>
</dbReference>
<evidence type="ECO:0000256" key="5">
    <source>
        <dbReference type="ARBA" id="ARBA00022692"/>
    </source>
</evidence>
<keyword evidence="6 11" id="KW-0375">Hydrogen ion transport</keyword>
<evidence type="ECO:0000256" key="4">
    <source>
        <dbReference type="ARBA" id="ARBA00022547"/>
    </source>
</evidence>
<keyword evidence="5 11" id="KW-0812">Transmembrane</keyword>
<dbReference type="PRINTS" id="PR00123">
    <property type="entry name" value="ATPASEA"/>
</dbReference>